<dbReference type="PANTHER" id="PTHR42961:SF2">
    <property type="entry name" value="IRON-SULFUR PROTEIN NUBPL"/>
    <property type="match status" value="1"/>
</dbReference>
<dbReference type="CDD" id="cd02037">
    <property type="entry name" value="Mrp_NBP35"/>
    <property type="match status" value="1"/>
</dbReference>
<keyword evidence="3" id="KW-0004">4Fe-4S</keyword>
<name>A0A9W8DXK3_9FUNG</name>
<dbReference type="InterPro" id="IPR044304">
    <property type="entry name" value="NUBPL-like"/>
</dbReference>
<dbReference type="HAMAP" id="MF_02040">
    <property type="entry name" value="Mrp_NBP35"/>
    <property type="match status" value="1"/>
</dbReference>
<dbReference type="FunFam" id="3.40.50.300:FF:000709">
    <property type="entry name" value="Iron-sulfur protein NUBPL isoform X1"/>
    <property type="match status" value="1"/>
</dbReference>
<protein>
    <recommendedName>
        <fullName evidence="12">Nucleotide-binding protein-like</fullName>
    </recommendedName>
</protein>
<dbReference type="GO" id="GO:0046872">
    <property type="term" value="F:metal ion binding"/>
    <property type="evidence" value="ECO:0007669"/>
    <property type="project" value="UniProtKB-KW"/>
</dbReference>
<comment type="similarity">
    <text evidence="11">Belongs to the Mrp/NBP35 ATP-binding proteins family.</text>
</comment>
<evidence type="ECO:0000256" key="7">
    <source>
        <dbReference type="ARBA" id="ARBA00022946"/>
    </source>
</evidence>
<evidence type="ECO:0000256" key="8">
    <source>
        <dbReference type="ARBA" id="ARBA00023004"/>
    </source>
</evidence>
<dbReference type="GO" id="GO:0140663">
    <property type="term" value="F:ATP-dependent FeS chaperone activity"/>
    <property type="evidence" value="ECO:0007669"/>
    <property type="project" value="InterPro"/>
</dbReference>
<dbReference type="GO" id="GO:0005524">
    <property type="term" value="F:ATP binding"/>
    <property type="evidence" value="ECO:0007669"/>
    <property type="project" value="UniProtKB-KW"/>
</dbReference>
<evidence type="ECO:0000256" key="10">
    <source>
        <dbReference type="ARBA" id="ARBA00023128"/>
    </source>
</evidence>
<dbReference type="GO" id="GO:0032981">
    <property type="term" value="P:mitochondrial respiratory chain complex I assembly"/>
    <property type="evidence" value="ECO:0007669"/>
    <property type="project" value="TreeGrafter"/>
</dbReference>
<keyword evidence="14" id="KW-1185">Reference proteome</keyword>
<keyword evidence="7" id="KW-0809">Transit peptide</keyword>
<evidence type="ECO:0000313" key="14">
    <source>
        <dbReference type="Proteomes" id="UP001150569"/>
    </source>
</evidence>
<dbReference type="PANTHER" id="PTHR42961">
    <property type="entry name" value="IRON-SULFUR PROTEIN NUBPL"/>
    <property type="match status" value="1"/>
</dbReference>
<dbReference type="SUPFAM" id="SSF52540">
    <property type="entry name" value="P-loop containing nucleoside triphosphate hydrolases"/>
    <property type="match status" value="1"/>
</dbReference>
<evidence type="ECO:0000256" key="3">
    <source>
        <dbReference type="ARBA" id="ARBA00022485"/>
    </source>
</evidence>
<evidence type="ECO:0000256" key="5">
    <source>
        <dbReference type="ARBA" id="ARBA00022741"/>
    </source>
</evidence>
<keyword evidence="4" id="KW-0479">Metal-binding</keyword>
<keyword evidence="8" id="KW-0408">Iron</keyword>
<evidence type="ECO:0000256" key="6">
    <source>
        <dbReference type="ARBA" id="ARBA00022840"/>
    </source>
</evidence>
<organism evidence="13 14">
    <name type="scientific">Tieghemiomyces parasiticus</name>
    <dbReference type="NCBI Taxonomy" id="78921"/>
    <lineage>
        <taxon>Eukaryota</taxon>
        <taxon>Fungi</taxon>
        <taxon>Fungi incertae sedis</taxon>
        <taxon>Zoopagomycota</taxon>
        <taxon>Kickxellomycotina</taxon>
        <taxon>Dimargaritomycetes</taxon>
        <taxon>Dimargaritales</taxon>
        <taxon>Dimargaritaceae</taxon>
        <taxon>Tieghemiomyces</taxon>
    </lineage>
</organism>
<keyword evidence="10" id="KW-0496">Mitochondrion</keyword>
<dbReference type="InterPro" id="IPR027417">
    <property type="entry name" value="P-loop_NTPase"/>
</dbReference>
<dbReference type="Proteomes" id="UP001150569">
    <property type="component" value="Unassembled WGS sequence"/>
</dbReference>
<accession>A0A9W8DXK3</accession>
<evidence type="ECO:0000256" key="1">
    <source>
        <dbReference type="ARBA" id="ARBA00001966"/>
    </source>
</evidence>
<dbReference type="InterPro" id="IPR019591">
    <property type="entry name" value="Mrp/NBP35_ATP-bd"/>
</dbReference>
<evidence type="ECO:0000256" key="4">
    <source>
        <dbReference type="ARBA" id="ARBA00022723"/>
    </source>
</evidence>
<proteinExistence type="inferred from homology"/>
<dbReference type="Gene3D" id="3.40.50.300">
    <property type="entry name" value="P-loop containing nucleotide triphosphate hydrolases"/>
    <property type="match status" value="1"/>
</dbReference>
<comment type="subcellular location">
    <subcellularLocation>
        <location evidence="2">Mitochondrion</location>
    </subcellularLocation>
</comment>
<evidence type="ECO:0000256" key="11">
    <source>
        <dbReference type="ARBA" id="ARBA00024036"/>
    </source>
</evidence>
<evidence type="ECO:0000256" key="12">
    <source>
        <dbReference type="ARBA" id="ARBA00081370"/>
    </source>
</evidence>
<evidence type="ECO:0000313" key="13">
    <source>
        <dbReference type="EMBL" id="KAJ1930276.1"/>
    </source>
</evidence>
<evidence type="ECO:0000256" key="9">
    <source>
        <dbReference type="ARBA" id="ARBA00023014"/>
    </source>
</evidence>
<keyword evidence="6" id="KW-0067">ATP-binding</keyword>
<dbReference type="AlphaFoldDB" id="A0A9W8DXK3"/>
<dbReference type="GO" id="GO:0016226">
    <property type="term" value="P:iron-sulfur cluster assembly"/>
    <property type="evidence" value="ECO:0007669"/>
    <property type="project" value="InterPro"/>
</dbReference>
<dbReference type="GO" id="GO:0005759">
    <property type="term" value="C:mitochondrial matrix"/>
    <property type="evidence" value="ECO:0007669"/>
    <property type="project" value="UniProtKB-ARBA"/>
</dbReference>
<evidence type="ECO:0000256" key="2">
    <source>
        <dbReference type="ARBA" id="ARBA00004173"/>
    </source>
</evidence>
<dbReference type="Pfam" id="PF10609">
    <property type="entry name" value="ParA"/>
    <property type="match status" value="1"/>
</dbReference>
<keyword evidence="5" id="KW-0547">Nucleotide-binding</keyword>
<dbReference type="GO" id="GO:0051539">
    <property type="term" value="F:4 iron, 4 sulfur cluster binding"/>
    <property type="evidence" value="ECO:0007669"/>
    <property type="project" value="UniProtKB-KW"/>
</dbReference>
<reference evidence="13" key="1">
    <citation type="submission" date="2022-07" db="EMBL/GenBank/DDBJ databases">
        <title>Phylogenomic reconstructions and comparative analyses of Kickxellomycotina fungi.</title>
        <authorList>
            <person name="Reynolds N.K."/>
            <person name="Stajich J.E."/>
            <person name="Barry K."/>
            <person name="Grigoriev I.V."/>
            <person name="Crous P."/>
            <person name="Smith M.E."/>
        </authorList>
    </citation>
    <scope>NUCLEOTIDE SEQUENCE</scope>
    <source>
        <strain evidence="13">RSA 861</strain>
    </source>
</reference>
<dbReference type="OrthoDB" id="1741334at2759"/>
<comment type="caution">
    <text evidence="13">The sequence shown here is derived from an EMBL/GenBank/DDBJ whole genome shotgun (WGS) entry which is preliminary data.</text>
</comment>
<sequence length="269" mass="28827">MQRGLPAKRAIPNVRHVLLVSSGKGGVGKSTTAVNLAVALAQEHRRVGVLDADIFGPSLPRLMNLRGEPEVSSEGGQLVPLTNYGIQCMSMGFLVGNEDPVVWRGLMVMKAVQQLLYQVAWDPLDILVVDMPPGTGDVQLSIGQLIPVSGALIITTPQELSLMDARRGVNMFRKVDIPVLGLVQNMSYFVCPKCEQSTHIFGTDSGQQAADRMGIPLVGRIPLDAGICTAADEGVPITVSHPKGPEAQVYRTLARTILSGLQEQSEAKE</sequence>
<dbReference type="InterPro" id="IPR033756">
    <property type="entry name" value="YlxH/NBP35"/>
</dbReference>
<dbReference type="EMBL" id="JANBPT010000011">
    <property type="protein sequence ID" value="KAJ1930276.1"/>
    <property type="molecule type" value="Genomic_DNA"/>
</dbReference>
<comment type="cofactor">
    <cofactor evidence="1">
        <name>[4Fe-4S] cluster</name>
        <dbReference type="ChEBI" id="CHEBI:49883"/>
    </cofactor>
</comment>
<keyword evidence="9" id="KW-0411">Iron-sulfur</keyword>
<gene>
    <name evidence="13" type="ORF">IWQ60_000457</name>
</gene>